<dbReference type="EMBL" id="CACVKT020007207">
    <property type="protein sequence ID" value="CAC5406379.1"/>
    <property type="molecule type" value="Genomic_DNA"/>
</dbReference>
<dbReference type="AlphaFoldDB" id="A0A6J8DEI7"/>
<dbReference type="OrthoDB" id="10620297at2759"/>
<keyword evidence="1" id="KW-0378">Hydrolase</keyword>
<gene>
    <name evidence="1" type="ORF">MCOR_39958</name>
</gene>
<organism evidence="1 2">
    <name type="scientific">Mytilus coruscus</name>
    <name type="common">Sea mussel</name>
    <dbReference type="NCBI Taxonomy" id="42192"/>
    <lineage>
        <taxon>Eukaryota</taxon>
        <taxon>Metazoa</taxon>
        <taxon>Spiralia</taxon>
        <taxon>Lophotrochozoa</taxon>
        <taxon>Mollusca</taxon>
        <taxon>Bivalvia</taxon>
        <taxon>Autobranchia</taxon>
        <taxon>Pteriomorphia</taxon>
        <taxon>Mytilida</taxon>
        <taxon>Mytiloidea</taxon>
        <taxon>Mytilidae</taxon>
        <taxon>Mytilinae</taxon>
        <taxon>Mytilus</taxon>
    </lineage>
</organism>
<dbReference type="GO" id="GO:0016787">
    <property type="term" value="F:hydrolase activity"/>
    <property type="evidence" value="ECO:0007669"/>
    <property type="project" value="UniProtKB-KW"/>
</dbReference>
<proteinExistence type="predicted"/>
<evidence type="ECO:0000313" key="1">
    <source>
        <dbReference type="EMBL" id="CAC5406379.1"/>
    </source>
</evidence>
<dbReference type="Proteomes" id="UP000507470">
    <property type="component" value="Unassembled WGS sequence"/>
</dbReference>
<dbReference type="EC" id="3.1.-.-" evidence="1"/>
<name>A0A6J8DEI7_MYTCO</name>
<evidence type="ECO:0000313" key="2">
    <source>
        <dbReference type="Proteomes" id="UP000507470"/>
    </source>
</evidence>
<sequence length="286" mass="32872">MDAIQVLGLHVPQNQPKKYRERLLTINDLSDRELRARYRFGRAGLEFITDIVRANIKHPTKRSKALSPEMQVFRLVEKKFNCLHSGVRVNPEKTCTMIMACAVLHNIAIDLREPMDDADEVDDSCIDIPFRGPEKGRTYYAKETRRLVRKYPAIWGNWHKGNLQAHRFGTQKRDHHRLRYGSIDRPLHVILPTAFISDNDDSGNHVEDIIEINGKHKNNKVKKHARKTGGGPPATLVDQESQHILVIEMMKDTASFVGLTGEESPVDDGTLIFYLRIIDKRFTFQL</sequence>
<accession>A0A6J8DEI7</accession>
<dbReference type="PRINTS" id="PR02086">
    <property type="entry name" value="PUTNUCHARBI1"/>
</dbReference>
<reference evidence="1 2" key="1">
    <citation type="submission" date="2020-06" db="EMBL/GenBank/DDBJ databases">
        <authorList>
            <person name="Li R."/>
            <person name="Bekaert M."/>
        </authorList>
    </citation>
    <scope>NUCLEOTIDE SEQUENCE [LARGE SCALE GENOMIC DNA]</scope>
    <source>
        <strain evidence="2">wild</strain>
    </source>
</reference>
<keyword evidence="2" id="KW-1185">Reference proteome</keyword>
<dbReference type="InterPro" id="IPR026103">
    <property type="entry name" value="HARBI1_animal"/>
</dbReference>
<protein>
    <submittedName>
        <fullName evidence="1">HARBI1</fullName>
        <ecNumber evidence="1">3.1.-.-</ecNumber>
    </submittedName>
</protein>